<comment type="caution">
    <text evidence="1">The sequence shown here is derived from an EMBL/GenBank/DDBJ whole genome shotgun (WGS) entry which is preliminary data.</text>
</comment>
<gene>
    <name evidence="1" type="ORF">R83534S58_LOCUS1143</name>
</gene>
<keyword evidence="2" id="KW-1185">Reference proteome</keyword>
<name>A0ABM9HP90_9PROT</name>
<dbReference type="RefSeq" id="WP_282023745.1">
    <property type="nucleotide sequence ID" value="NZ_CAMXCH010000002.1"/>
</dbReference>
<evidence type="ECO:0000313" key="2">
    <source>
        <dbReference type="Proteomes" id="UP001154272"/>
    </source>
</evidence>
<evidence type="ECO:0000313" key="1">
    <source>
        <dbReference type="EMBL" id="CAI3941319.1"/>
    </source>
</evidence>
<accession>A0ABM9HP90</accession>
<reference evidence="1" key="1">
    <citation type="submission" date="2022-10" db="EMBL/GenBank/DDBJ databases">
        <authorList>
            <person name="Botero Cardona J."/>
        </authorList>
    </citation>
    <scope>NUCLEOTIDE SEQUENCE</scope>
    <source>
        <strain evidence="1">R-83534</strain>
    </source>
</reference>
<dbReference type="EMBL" id="CAMXCH010000002">
    <property type="protein sequence ID" value="CAI3941319.1"/>
    <property type="molecule type" value="Genomic_DNA"/>
</dbReference>
<proteinExistence type="predicted"/>
<protein>
    <submittedName>
        <fullName evidence="1">Uncharacterized protein</fullName>
    </submittedName>
</protein>
<dbReference type="Proteomes" id="UP001154272">
    <property type="component" value="Unassembled WGS sequence"/>
</dbReference>
<organism evidence="1 2">
    <name type="scientific">Commensalibacter papalotli</name>
    <name type="common">ex Botero et al. 2024</name>
    <dbReference type="NCBI Taxonomy" id="2972766"/>
    <lineage>
        <taxon>Bacteria</taxon>
        <taxon>Pseudomonadati</taxon>
        <taxon>Pseudomonadota</taxon>
        <taxon>Alphaproteobacteria</taxon>
        <taxon>Acetobacterales</taxon>
        <taxon>Acetobacteraceae</taxon>
    </lineage>
</organism>
<sequence length="99" mass="11285">MFFAYIADNQAEKVIGQLPIDGELNDSADLLYHLNSRVVIASYPVVVGYADQDSRIVTVYNKLLFNGKKFELLSSSYSIDDWCHFDDLEVAWYLCAQHS</sequence>